<feature type="region of interest" description="Disordered" evidence="1">
    <location>
        <begin position="62"/>
        <end position="84"/>
    </location>
</feature>
<gene>
    <name evidence="2" type="ORF">MP_TR26720_c0_g1_i1_g.78201</name>
</gene>
<dbReference type="EMBL" id="GEVM01012168">
    <property type="protein sequence ID" value="JAU93770.1"/>
    <property type="molecule type" value="Transcribed_RNA"/>
</dbReference>
<evidence type="ECO:0000256" key="1">
    <source>
        <dbReference type="SAM" id="MobiDB-lite"/>
    </source>
</evidence>
<evidence type="ECO:0000313" key="2">
    <source>
        <dbReference type="EMBL" id="JAU93770.1"/>
    </source>
</evidence>
<sequence>MRNYAKVMYAMTLNLFFEIIKRTTLNLTHLLDSDSAIETRLKNGLTPLTREEIRIRSNPRSLCLGSKKTTEQSSYRRDGRISSDRPESEILQVVASKHRLEIGSPLSSCKILSSSFPHPF</sequence>
<feature type="compositionally biased region" description="Basic and acidic residues" evidence="1">
    <location>
        <begin position="68"/>
        <end position="84"/>
    </location>
</feature>
<proteinExistence type="predicted"/>
<reference evidence="2" key="1">
    <citation type="submission" date="2016-07" db="EMBL/GenBank/DDBJ databases">
        <title>De novo transcriptome assembly of four accessions of the metal hyperaccumulator plant Noccaea caerulescens.</title>
        <authorList>
            <person name="Blande D."/>
            <person name="Halimaa P."/>
            <person name="Tervahauta A.I."/>
            <person name="Aarts M.G."/>
            <person name="Karenlampi S.O."/>
        </authorList>
    </citation>
    <scope>NUCLEOTIDE SEQUENCE</scope>
</reference>
<dbReference type="AlphaFoldDB" id="A0A1J3JMN9"/>
<organism evidence="2">
    <name type="scientific">Noccaea caerulescens</name>
    <name type="common">Alpine penny-cress</name>
    <name type="synonym">Thlaspi caerulescens</name>
    <dbReference type="NCBI Taxonomy" id="107243"/>
    <lineage>
        <taxon>Eukaryota</taxon>
        <taxon>Viridiplantae</taxon>
        <taxon>Streptophyta</taxon>
        <taxon>Embryophyta</taxon>
        <taxon>Tracheophyta</taxon>
        <taxon>Spermatophyta</taxon>
        <taxon>Magnoliopsida</taxon>
        <taxon>eudicotyledons</taxon>
        <taxon>Gunneridae</taxon>
        <taxon>Pentapetalae</taxon>
        <taxon>rosids</taxon>
        <taxon>malvids</taxon>
        <taxon>Brassicales</taxon>
        <taxon>Brassicaceae</taxon>
        <taxon>Coluteocarpeae</taxon>
        <taxon>Noccaea</taxon>
    </lineage>
</organism>
<protein>
    <submittedName>
        <fullName evidence="2">Uncharacterized protein</fullName>
    </submittedName>
</protein>
<accession>A0A1J3JMN9</accession>
<name>A0A1J3JMN9_NOCCA</name>